<protein>
    <recommendedName>
        <fullName evidence="1">LarA-like N-terminal domain-containing protein</fullName>
    </recommendedName>
</protein>
<name>X1A4G6_9ZZZZ</name>
<proteinExistence type="predicted"/>
<dbReference type="AlphaFoldDB" id="X1A4G6"/>
<dbReference type="Pfam" id="PF09861">
    <property type="entry name" value="Lar_N"/>
    <property type="match status" value="1"/>
</dbReference>
<sequence>MKVHFKYGKNGLNIDLSDNLNFTIIKAPEEKEIVNPVEEIKAKIYDPIGTLPLKELIQQKAKFHEISIIIVISDATRPSPSKIILKALTEIFEEIGIRDEQIKILIATGLHRESRQDELVRMVGDNFLKRFEIIDHNANDETSLAFVGYSNDRTPIYINTYYLESDFRILTGYVESHFFMGS</sequence>
<dbReference type="PANTHER" id="PTHR33171">
    <property type="entry name" value="LAR_N DOMAIN-CONTAINING PROTEIN"/>
    <property type="match status" value="1"/>
</dbReference>
<comment type="caution">
    <text evidence="2">The sequence shown here is derived from an EMBL/GenBank/DDBJ whole genome shotgun (WGS) entry which is preliminary data.</text>
</comment>
<dbReference type="PANTHER" id="PTHR33171:SF17">
    <property type="entry name" value="LARA-LIKE N-TERMINAL DOMAIN-CONTAINING PROTEIN"/>
    <property type="match status" value="1"/>
</dbReference>
<gene>
    <name evidence="2" type="ORF">S01H4_09246</name>
</gene>
<evidence type="ECO:0000259" key="1">
    <source>
        <dbReference type="Pfam" id="PF09861"/>
    </source>
</evidence>
<dbReference type="GO" id="GO:0050043">
    <property type="term" value="F:lactate racemase activity"/>
    <property type="evidence" value="ECO:0007669"/>
    <property type="project" value="InterPro"/>
</dbReference>
<reference evidence="2" key="1">
    <citation type="journal article" date="2014" name="Front. Microbiol.">
        <title>High frequency of phylogenetically diverse reductive dehalogenase-homologous genes in deep subseafloor sedimentary metagenomes.</title>
        <authorList>
            <person name="Kawai M."/>
            <person name="Futagami T."/>
            <person name="Toyoda A."/>
            <person name="Takaki Y."/>
            <person name="Nishi S."/>
            <person name="Hori S."/>
            <person name="Arai W."/>
            <person name="Tsubouchi T."/>
            <person name="Morono Y."/>
            <person name="Uchiyama I."/>
            <person name="Ito T."/>
            <person name="Fujiyama A."/>
            <person name="Inagaki F."/>
            <person name="Takami H."/>
        </authorList>
    </citation>
    <scope>NUCLEOTIDE SEQUENCE</scope>
    <source>
        <strain evidence="2">Expedition CK06-06</strain>
    </source>
</reference>
<feature type="domain" description="LarA-like N-terminal" evidence="1">
    <location>
        <begin position="7"/>
        <end position="181"/>
    </location>
</feature>
<dbReference type="InterPro" id="IPR018657">
    <property type="entry name" value="LarA-like_N"/>
</dbReference>
<feature type="non-terminal residue" evidence="2">
    <location>
        <position position="182"/>
    </location>
</feature>
<dbReference type="Gene3D" id="3.40.50.11440">
    <property type="match status" value="1"/>
</dbReference>
<dbReference type="EMBL" id="BART01003301">
    <property type="protein sequence ID" value="GAG55106.1"/>
    <property type="molecule type" value="Genomic_DNA"/>
</dbReference>
<accession>X1A4G6</accession>
<evidence type="ECO:0000313" key="2">
    <source>
        <dbReference type="EMBL" id="GAG55106.1"/>
    </source>
</evidence>
<dbReference type="InterPro" id="IPR048068">
    <property type="entry name" value="LarA-like"/>
</dbReference>
<organism evidence="2">
    <name type="scientific">marine sediment metagenome</name>
    <dbReference type="NCBI Taxonomy" id="412755"/>
    <lineage>
        <taxon>unclassified sequences</taxon>
        <taxon>metagenomes</taxon>
        <taxon>ecological metagenomes</taxon>
    </lineage>
</organism>